<dbReference type="Proteomes" id="UP000835052">
    <property type="component" value="Unassembled WGS sequence"/>
</dbReference>
<dbReference type="EMBL" id="CAJGYM010000096">
    <property type="protein sequence ID" value="CAD6197507.1"/>
    <property type="molecule type" value="Genomic_DNA"/>
</dbReference>
<proteinExistence type="predicted"/>
<dbReference type="SUPFAM" id="SSF52833">
    <property type="entry name" value="Thioredoxin-like"/>
    <property type="match status" value="1"/>
</dbReference>
<dbReference type="GO" id="GO:0015035">
    <property type="term" value="F:protein-disulfide reductase activity"/>
    <property type="evidence" value="ECO:0007669"/>
    <property type="project" value="TreeGrafter"/>
</dbReference>
<comment type="caution">
    <text evidence="2">The sequence shown here is derived from an EMBL/GenBank/DDBJ whole genome shotgun (WGS) entry which is preliminary data.</text>
</comment>
<accession>A0A8S1HQ61</accession>
<dbReference type="CDD" id="cd02066">
    <property type="entry name" value="GRX_family"/>
    <property type="match status" value="1"/>
</dbReference>
<dbReference type="PRINTS" id="PR00160">
    <property type="entry name" value="GLUTAREDOXIN"/>
</dbReference>
<dbReference type="PANTHER" id="PTHR46679:SF3">
    <property type="entry name" value="GLUTAREDOXIN DOMAIN-CONTAINING PROTEIN"/>
    <property type="match status" value="1"/>
</dbReference>
<evidence type="ECO:0000313" key="3">
    <source>
        <dbReference type="Proteomes" id="UP000835052"/>
    </source>
</evidence>
<evidence type="ECO:0000313" key="2">
    <source>
        <dbReference type="EMBL" id="CAD6197507.1"/>
    </source>
</evidence>
<dbReference type="PROSITE" id="PS51354">
    <property type="entry name" value="GLUTAREDOXIN_2"/>
    <property type="match status" value="1"/>
</dbReference>
<dbReference type="InterPro" id="IPR014025">
    <property type="entry name" value="Glutaredoxin_subgr"/>
</dbReference>
<organism evidence="2 3">
    <name type="scientific">Caenorhabditis auriculariae</name>
    <dbReference type="NCBI Taxonomy" id="2777116"/>
    <lineage>
        <taxon>Eukaryota</taxon>
        <taxon>Metazoa</taxon>
        <taxon>Ecdysozoa</taxon>
        <taxon>Nematoda</taxon>
        <taxon>Chromadorea</taxon>
        <taxon>Rhabditida</taxon>
        <taxon>Rhabditina</taxon>
        <taxon>Rhabditomorpha</taxon>
        <taxon>Rhabditoidea</taxon>
        <taxon>Rhabditidae</taxon>
        <taxon>Peloderinae</taxon>
        <taxon>Caenorhabditis</taxon>
    </lineage>
</organism>
<dbReference type="Pfam" id="PF00462">
    <property type="entry name" value="Glutaredoxin"/>
    <property type="match status" value="1"/>
</dbReference>
<keyword evidence="3" id="KW-1185">Reference proteome</keyword>
<protein>
    <recommendedName>
        <fullName evidence="1">Glutaredoxin domain-containing protein</fullName>
    </recommendedName>
</protein>
<dbReference type="OrthoDB" id="418495at2759"/>
<evidence type="ECO:0000259" key="1">
    <source>
        <dbReference type="Pfam" id="PF00462"/>
    </source>
</evidence>
<dbReference type="GO" id="GO:0005739">
    <property type="term" value="C:mitochondrion"/>
    <property type="evidence" value="ECO:0007669"/>
    <property type="project" value="TreeGrafter"/>
</dbReference>
<dbReference type="AlphaFoldDB" id="A0A8S1HQ61"/>
<sequence length="134" mass="15023">MGQSESKKPEDSFSVNSRVIRQEIAQHPVVLYTKDNCGYCVQAKNDLYEAGIKYTEKNLDTIAAVQEDKTVVKEYLQSLIDLTRQKTVPQIFVCGKFIGGYSELKALNPKLMSLLEQCSTDNGETLTREIAAKL</sequence>
<feature type="domain" description="Glutaredoxin" evidence="1">
    <location>
        <begin position="29"/>
        <end position="98"/>
    </location>
</feature>
<dbReference type="Gene3D" id="3.40.30.10">
    <property type="entry name" value="Glutaredoxin"/>
    <property type="match status" value="1"/>
</dbReference>
<name>A0A8S1HQ61_9PELO</name>
<dbReference type="InterPro" id="IPR002109">
    <property type="entry name" value="Glutaredoxin"/>
</dbReference>
<gene>
    <name evidence="2" type="ORF">CAUJ_LOCUS13416</name>
</gene>
<dbReference type="InterPro" id="IPR036249">
    <property type="entry name" value="Thioredoxin-like_sf"/>
</dbReference>
<dbReference type="PANTHER" id="PTHR46679">
    <property type="match status" value="1"/>
</dbReference>
<reference evidence="2" key="1">
    <citation type="submission" date="2020-10" db="EMBL/GenBank/DDBJ databases">
        <authorList>
            <person name="Kikuchi T."/>
        </authorList>
    </citation>
    <scope>NUCLEOTIDE SEQUENCE</scope>
    <source>
        <strain evidence="2">NKZ352</strain>
    </source>
</reference>